<reference evidence="3 4" key="1">
    <citation type="submission" date="2018-12" db="EMBL/GenBank/DDBJ databases">
        <authorList>
            <person name="Li K."/>
        </authorList>
    </citation>
    <scope>NUCLEOTIDE SEQUENCE [LARGE SCALE GENOMIC DNA]</scope>
    <source>
        <strain evidence="4">CR22</strain>
    </source>
</reference>
<gene>
    <name evidence="3" type="ORF">EJC51_08950</name>
</gene>
<feature type="domain" description="FtsH ternary system" evidence="2">
    <location>
        <begin position="27"/>
        <end position="294"/>
    </location>
</feature>
<dbReference type="Proteomes" id="UP000280197">
    <property type="component" value="Chromosome"/>
</dbReference>
<organism evidence="3 4">
    <name type="scientific">Streptomyces aquilus</name>
    <dbReference type="NCBI Taxonomy" id="2548456"/>
    <lineage>
        <taxon>Bacteria</taxon>
        <taxon>Bacillati</taxon>
        <taxon>Actinomycetota</taxon>
        <taxon>Actinomycetes</taxon>
        <taxon>Kitasatosporales</taxon>
        <taxon>Streptomycetaceae</taxon>
        <taxon>Streptomyces</taxon>
    </lineage>
</organism>
<dbReference type="RefSeq" id="WP_126270579.1">
    <property type="nucleotide sequence ID" value="NZ_CP034463.1"/>
</dbReference>
<evidence type="ECO:0000259" key="2">
    <source>
        <dbReference type="Pfam" id="PF19998"/>
    </source>
</evidence>
<sequence length="300" mass="32801">MTTLTATAVRILHWAITEPAPDGTPVPPPTTSARPPESDDDPVVLLERLARVTAARLHLSDPPLGDRGPTGLEPLMVAAALALRDDPPTALLVAEGVGGSGTVRDLMARHGLVGRALSATPLDAELRTALLRASPLTALFDHPPPGTEERCGQLLDRFLDHTEGRRVAVAGLAAPPSSPATARHRAALLRRFRFTPGERTVVYEVYETALLHHGGHYRGLTDDVRKLASESPARLLDGDTRGQWARATLDWWQPLSVLARRHPGELRRRPLLSGYRTGTELHRIYGRVREFEALREVLDR</sequence>
<dbReference type="EMBL" id="CP034463">
    <property type="protein sequence ID" value="AZP16229.1"/>
    <property type="molecule type" value="Genomic_DNA"/>
</dbReference>
<feature type="region of interest" description="Disordered" evidence="1">
    <location>
        <begin position="17"/>
        <end position="41"/>
    </location>
</feature>
<protein>
    <recommendedName>
        <fullName evidence="2">FtsH ternary system domain-containing protein</fullName>
    </recommendedName>
</protein>
<proteinExistence type="predicted"/>
<evidence type="ECO:0000256" key="1">
    <source>
        <dbReference type="SAM" id="MobiDB-lite"/>
    </source>
</evidence>
<dbReference type="Pfam" id="PF19998">
    <property type="entry name" value="fvmX1"/>
    <property type="match status" value="1"/>
</dbReference>
<evidence type="ECO:0000313" key="3">
    <source>
        <dbReference type="EMBL" id="AZP16229.1"/>
    </source>
</evidence>
<accession>A0A3S9HVW3</accession>
<keyword evidence="4" id="KW-1185">Reference proteome</keyword>
<dbReference type="KEGG" id="saqu:EJC51_08950"/>
<name>A0A3S9HVW3_9ACTN</name>
<evidence type="ECO:0000313" key="4">
    <source>
        <dbReference type="Proteomes" id="UP000280197"/>
    </source>
</evidence>
<dbReference type="AlphaFoldDB" id="A0A3S9HVW3"/>
<dbReference type="InterPro" id="IPR045480">
    <property type="entry name" value="fvmX1"/>
</dbReference>